<feature type="compositionally biased region" description="Basic and acidic residues" evidence="1">
    <location>
        <begin position="61"/>
        <end position="90"/>
    </location>
</feature>
<accession>A0A8K0HTT3</accession>
<organism evidence="2 3">
    <name type="scientific">Cocos nucifera</name>
    <name type="common">Coconut palm</name>
    <dbReference type="NCBI Taxonomy" id="13894"/>
    <lineage>
        <taxon>Eukaryota</taxon>
        <taxon>Viridiplantae</taxon>
        <taxon>Streptophyta</taxon>
        <taxon>Embryophyta</taxon>
        <taxon>Tracheophyta</taxon>
        <taxon>Spermatophyta</taxon>
        <taxon>Magnoliopsida</taxon>
        <taxon>Liliopsida</taxon>
        <taxon>Arecaceae</taxon>
        <taxon>Arecoideae</taxon>
        <taxon>Cocoseae</taxon>
        <taxon>Attaleinae</taxon>
        <taxon>Cocos</taxon>
    </lineage>
</organism>
<dbReference type="OrthoDB" id="759447at2759"/>
<comment type="caution">
    <text evidence="2">The sequence shown here is derived from an EMBL/GenBank/DDBJ whole genome shotgun (WGS) entry which is preliminary data.</text>
</comment>
<reference evidence="2" key="1">
    <citation type="journal article" date="2017" name="Gigascience">
        <title>The genome draft of coconut (Cocos nucifera).</title>
        <authorList>
            <person name="Xiao Y."/>
            <person name="Xu P."/>
            <person name="Fan H."/>
            <person name="Baudouin L."/>
            <person name="Xia W."/>
            <person name="Bocs S."/>
            <person name="Xu J."/>
            <person name="Li Q."/>
            <person name="Guo A."/>
            <person name="Zhou L."/>
            <person name="Li J."/>
            <person name="Wu Y."/>
            <person name="Ma Z."/>
            <person name="Armero A."/>
            <person name="Issali A.E."/>
            <person name="Liu N."/>
            <person name="Peng M."/>
            <person name="Yang Y."/>
        </authorList>
    </citation>
    <scope>NUCLEOTIDE SEQUENCE</scope>
    <source>
        <tissue evidence="2">Spear leaf of Hainan Tall coconut</tissue>
    </source>
</reference>
<proteinExistence type="predicted"/>
<protein>
    <submittedName>
        <fullName evidence="2">Uncharacterized protein</fullName>
    </submittedName>
</protein>
<sequence>MEIREQLPRSKRMHTHLGKHNLNKFCLYHRDHNHDIEECIQLQDEIEELIRRGRLGRFLRQRPEGREDRSRALPEPEPSRREDQQGDRPSLDIINTISEELRWGEANGSEGSMKRWRTEEPITFTEADAQGV</sequence>
<feature type="region of interest" description="Disordered" evidence="1">
    <location>
        <begin position="58"/>
        <end position="91"/>
    </location>
</feature>
<dbReference type="AlphaFoldDB" id="A0A8K0HTT3"/>
<dbReference type="EMBL" id="CM017872">
    <property type="protein sequence ID" value="KAG1326597.1"/>
    <property type="molecule type" value="Genomic_DNA"/>
</dbReference>
<gene>
    <name evidence="2" type="ORF">COCNU_01G005310</name>
</gene>
<evidence type="ECO:0000256" key="1">
    <source>
        <dbReference type="SAM" id="MobiDB-lite"/>
    </source>
</evidence>
<feature type="region of interest" description="Disordered" evidence="1">
    <location>
        <begin position="103"/>
        <end position="132"/>
    </location>
</feature>
<reference evidence="2" key="2">
    <citation type="submission" date="2019-07" db="EMBL/GenBank/DDBJ databases">
        <authorList>
            <person name="Yang Y."/>
            <person name="Bocs S."/>
            <person name="Baudouin L."/>
        </authorList>
    </citation>
    <scope>NUCLEOTIDE SEQUENCE</scope>
    <source>
        <tissue evidence="2">Spear leaf of Hainan Tall coconut</tissue>
    </source>
</reference>
<evidence type="ECO:0000313" key="2">
    <source>
        <dbReference type="EMBL" id="KAG1326597.1"/>
    </source>
</evidence>
<keyword evidence="3" id="KW-1185">Reference proteome</keyword>
<dbReference type="Proteomes" id="UP000797356">
    <property type="component" value="Chromosome 1"/>
</dbReference>
<name>A0A8K0HTT3_COCNU</name>
<evidence type="ECO:0000313" key="3">
    <source>
        <dbReference type="Proteomes" id="UP000797356"/>
    </source>
</evidence>